<evidence type="ECO:0000256" key="2">
    <source>
        <dbReference type="ARBA" id="ARBA00023067"/>
    </source>
</evidence>
<dbReference type="PROSITE" id="PS00045">
    <property type="entry name" value="HISTONE_LIKE"/>
    <property type="match status" value="1"/>
</dbReference>
<dbReference type="RefSeq" id="WP_114186729.1">
    <property type="nucleotide sequence ID" value="NZ_QOIO01000023.1"/>
</dbReference>
<keyword evidence="2" id="KW-0226">DNA condensation</keyword>
<evidence type="ECO:0000313" key="5">
    <source>
        <dbReference type="EMBL" id="GEO14225.1"/>
    </source>
</evidence>
<evidence type="ECO:0000256" key="3">
    <source>
        <dbReference type="ARBA" id="ARBA00023125"/>
    </source>
</evidence>
<dbReference type="Proteomes" id="UP000321085">
    <property type="component" value="Unassembled WGS sequence"/>
</dbReference>
<sequence>MNKNELIDLLAEEHELTKTFARDLVDSIFQKITDSVQEGEEVAIFGFGKFKVVERGARKGRNPQTGEAIKIAASKNLKFESAKSLKETLNVKRRSRKK</sequence>
<accession>A0A512BQQ1</accession>
<dbReference type="InterPro" id="IPR000119">
    <property type="entry name" value="Hist_DNA-bd"/>
</dbReference>
<dbReference type="PANTHER" id="PTHR33175:SF3">
    <property type="entry name" value="DNA-BINDING PROTEIN HU-BETA"/>
    <property type="match status" value="1"/>
</dbReference>
<protein>
    <submittedName>
        <fullName evidence="5">DNA-binding protein HU 1</fullName>
    </submittedName>
</protein>
<dbReference type="OrthoDB" id="9799835at2"/>
<evidence type="ECO:0000313" key="6">
    <source>
        <dbReference type="Proteomes" id="UP000321085"/>
    </source>
</evidence>
<dbReference type="InterPro" id="IPR010992">
    <property type="entry name" value="IHF-like_DNA-bd_dom_sf"/>
</dbReference>
<reference evidence="5 6" key="1">
    <citation type="submission" date="2019-07" db="EMBL/GenBank/DDBJ databases">
        <title>Whole genome shotgun sequence of Microvirga aerophila NBRC 106136.</title>
        <authorList>
            <person name="Hosoyama A."/>
            <person name="Uohara A."/>
            <person name="Ohji S."/>
            <person name="Ichikawa N."/>
        </authorList>
    </citation>
    <scope>NUCLEOTIDE SEQUENCE [LARGE SCALE GENOMIC DNA]</scope>
    <source>
        <strain evidence="5 6">NBRC 106136</strain>
    </source>
</reference>
<comment type="similarity">
    <text evidence="1 4">Belongs to the bacterial histone-like protein family.</text>
</comment>
<dbReference type="SMART" id="SM00411">
    <property type="entry name" value="BHL"/>
    <property type="match status" value="1"/>
</dbReference>
<dbReference type="PANTHER" id="PTHR33175">
    <property type="entry name" value="DNA-BINDING PROTEIN HU"/>
    <property type="match status" value="1"/>
</dbReference>
<dbReference type="SUPFAM" id="SSF47729">
    <property type="entry name" value="IHF-like DNA-binding proteins"/>
    <property type="match status" value="1"/>
</dbReference>
<proteinExistence type="inferred from homology"/>
<dbReference type="EMBL" id="BJYU01000020">
    <property type="protein sequence ID" value="GEO14225.1"/>
    <property type="molecule type" value="Genomic_DNA"/>
</dbReference>
<keyword evidence="6" id="KW-1185">Reference proteome</keyword>
<dbReference type="GO" id="GO:0030261">
    <property type="term" value="P:chromosome condensation"/>
    <property type="evidence" value="ECO:0007669"/>
    <property type="project" value="UniProtKB-KW"/>
</dbReference>
<dbReference type="InterPro" id="IPR020816">
    <property type="entry name" value="Histone-like_DNA-bd_CS"/>
</dbReference>
<dbReference type="Pfam" id="PF00216">
    <property type="entry name" value="Bac_DNA_binding"/>
    <property type="match status" value="1"/>
</dbReference>
<organism evidence="5 6">
    <name type="scientific">Microvirga aerophila</name>
    <dbReference type="NCBI Taxonomy" id="670291"/>
    <lineage>
        <taxon>Bacteria</taxon>
        <taxon>Pseudomonadati</taxon>
        <taxon>Pseudomonadota</taxon>
        <taxon>Alphaproteobacteria</taxon>
        <taxon>Hyphomicrobiales</taxon>
        <taxon>Methylobacteriaceae</taxon>
        <taxon>Microvirga</taxon>
    </lineage>
</organism>
<dbReference type="CDD" id="cd13831">
    <property type="entry name" value="HU"/>
    <property type="match status" value="1"/>
</dbReference>
<dbReference type="AlphaFoldDB" id="A0A512BQQ1"/>
<dbReference type="Gene3D" id="4.10.520.10">
    <property type="entry name" value="IHF-like DNA-binding proteins"/>
    <property type="match status" value="1"/>
</dbReference>
<name>A0A512BQQ1_9HYPH</name>
<evidence type="ECO:0000256" key="4">
    <source>
        <dbReference type="RuleBase" id="RU003939"/>
    </source>
</evidence>
<evidence type="ECO:0000256" key="1">
    <source>
        <dbReference type="ARBA" id="ARBA00010529"/>
    </source>
</evidence>
<keyword evidence="3 5" id="KW-0238">DNA-binding</keyword>
<comment type="caution">
    <text evidence="5">The sequence shown here is derived from an EMBL/GenBank/DDBJ whole genome shotgun (WGS) entry which is preliminary data.</text>
</comment>
<dbReference type="GO" id="GO:0003677">
    <property type="term" value="F:DNA binding"/>
    <property type="evidence" value="ECO:0007669"/>
    <property type="project" value="UniProtKB-KW"/>
</dbReference>
<dbReference type="PRINTS" id="PR01727">
    <property type="entry name" value="DNABINDINGHU"/>
</dbReference>
<dbReference type="GO" id="GO:0030527">
    <property type="term" value="F:structural constituent of chromatin"/>
    <property type="evidence" value="ECO:0007669"/>
    <property type="project" value="InterPro"/>
</dbReference>
<gene>
    <name evidence="5" type="primary">hupA</name>
    <name evidence="5" type="ORF">MAE02_19210</name>
</gene>